<evidence type="ECO:0000256" key="5">
    <source>
        <dbReference type="ARBA" id="ARBA00023136"/>
    </source>
</evidence>
<comment type="caution">
    <text evidence="9">The sequence shown here is derived from an EMBL/GenBank/DDBJ whole genome shotgun (WGS) entry which is preliminary data.</text>
</comment>
<keyword evidence="3 6" id="KW-0256">Endoplasmic reticulum</keyword>
<evidence type="ECO:0000256" key="6">
    <source>
        <dbReference type="RuleBase" id="RU363132"/>
    </source>
</evidence>
<dbReference type="GO" id="GO:0005789">
    <property type="term" value="C:endoplasmic reticulum membrane"/>
    <property type="evidence" value="ECO:0007669"/>
    <property type="project" value="UniProtKB-SubCell"/>
</dbReference>
<dbReference type="Proteomes" id="UP000443090">
    <property type="component" value="Unassembled WGS sequence"/>
</dbReference>
<evidence type="ECO:0000256" key="2">
    <source>
        <dbReference type="ARBA" id="ARBA00022692"/>
    </source>
</evidence>
<organism evidence="9 10">
    <name type="scientific">Lachnellula occidentalis</name>
    <dbReference type="NCBI Taxonomy" id="215460"/>
    <lineage>
        <taxon>Eukaryota</taxon>
        <taxon>Fungi</taxon>
        <taxon>Dikarya</taxon>
        <taxon>Ascomycota</taxon>
        <taxon>Pezizomycotina</taxon>
        <taxon>Leotiomycetes</taxon>
        <taxon>Helotiales</taxon>
        <taxon>Lachnaceae</taxon>
        <taxon>Lachnellula</taxon>
    </lineage>
</organism>
<evidence type="ECO:0000256" key="1">
    <source>
        <dbReference type="ARBA" id="ARBA00004477"/>
    </source>
</evidence>
<comment type="subcellular location">
    <subcellularLocation>
        <location evidence="1 6">Endoplasmic reticulum membrane</location>
        <topology evidence="1 6">Multi-pass membrane protein</topology>
    </subcellularLocation>
</comment>
<feature type="transmembrane region" description="Helical" evidence="6">
    <location>
        <begin position="199"/>
        <end position="220"/>
    </location>
</feature>
<feature type="transmembrane region" description="Helical" evidence="6">
    <location>
        <begin position="110"/>
        <end position="128"/>
    </location>
</feature>
<dbReference type="PROSITE" id="PS50845">
    <property type="entry name" value="RETICULON"/>
    <property type="match status" value="1"/>
</dbReference>
<keyword evidence="4 6" id="KW-1133">Transmembrane helix</keyword>
<dbReference type="Pfam" id="PF02453">
    <property type="entry name" value="Reticulon"/>
    <property type="match status" value="1"/>
</dbReference>
<evidence type="ECO:0000313" key="10">
    <source>
        <dbReference type="Proteomes" id="UP000443090"/>
    </source>
</evidence>
<evidence type="ECO:0000256" key="3">
    <source>
        <dbReference type="ARBA" id="ARBA00022824"/>
    </source>
</evidence>
<sequence>MSDFDHIHNDTVVPSIENNTNGTSLENAKSSVVNNASAAANAVANHPMTQSVTNGPVAENVKDQSAKTQAEFSNLAAARTTPSTPAATGQQLTHYHSFFSSLLSWDNPRASGIAYASTVLFIFAARYLDILRYSFKVTWMTLGVTVLAEVAGKALFNHGFTSQLRPRKYYTVSKSTLNSLIGDFHELVNFFVIESQRIVFAENVFVSGAAFLGAFISYFLIKFVPFWGLALISTSVMFLTPLIYKTNKEVIDQYLHQAADIANQQTEQVRQLASHHAARATETTKQYVGDYSHKAQEMIGNARGRSTSPVLSNKPVKTEPFVAKNENTPIIKSEDFPAAPREEFVSAPPVGEAANALRGENEPLLAI</sequence>
<feature type="transmembrane region" description="Helical" evidence="6">
    <location>
        <begin position="226"/>
        <end position="244"/>
    </location>
</feature>
<reference evidence="9 10" key="1">
    <citation type="submission" date="2018-05" db="EMBL/GenBank/DDBJ databases">
        <title>Genome sequencing and assembly of the regulated plant pathogen Lachnellula willkommii and related sister species for the development of diagnostic species identification markers.</title>
        <authorList>
            <person name="Giroux E."/>
            <person name="Bilodeau G."/>
        </authorList>
    </citation>
    <scope>NUCLEOTIDE SEQUENCE [LARGE SCALE GENOMIC DNA]</scope>
    <source>
        <strain evidence="9 10">CBS 160.35</strain>
    </source>
</reference>
<accession>A0A8H8RTR3</accession>
<feature type="region of interest" description="Disordered" evidence="7">
    <location>
        <begin position="1"/>
        <end position="26"/>
    </location>
</feature>
<evidence type="ECO:0000256" key="4">
    <source>
        <dbReference type="ARBA" id="ARBA00022989"/>
    </source>
</evidence>
<keyword evidence="10" id="KW-1185">Reference proteome</keyword>
<proteinExistence type="predicted"/>
<evidence type="ECO:0000259" key="8">
    <source>
        <dbReference type="PROSITE" id="PS50845"/>
    </source>
</evidence>
<dbReference type="OrthoDB" id="567788at2759"/>
<evidence type="ECO:0000256" key="7">
    <source>
        <dbReference type="SAM" id="MobiDB-lite"/>
    </source>
</evidence>
<gene>
    <name evidence="9" type="primary">rtn1</name>
    <name evidence="9" type="ORF">LOCC1_G005525</name>
</gene>
<feature type="compositionally biased region" description="Polar residues" evidence="7">
    <location>
        <begin position="16"/>
        <end position="26"/>
    </location>
</feature>
<dbReference type="InterPro" id="IPR003388">
    <property type="entry name" value="Reticulon"/>
</dbReference>
<evidence type="ECO:0000313" key="9">
    <source>
        <dbReference type="EMBL" id="TVY41702.1"/>
    </source>
</evidence>
<name>A0A8H8RTR3_9HELO</name>
<dbReference type="EMBL" id="QGMI01000374">
    <property type="protein sequence ID" value="TVY41702.1"/>
    <property type="molecule type" value="Genomic_DNA"/>
</dbReference>
<keyword evidence="2 6" id="KW-0812">Transmembrane</keyword>
<protein>
    <recommendedName>
        <fullName evidence="6">Reticulon-like protein</fullName>
    </recommendedName>
</protein>
<feature type="domain" description="Reticulon" evidence="8">
    <location>
        <begin position="99"/>
        <end position="296"/>
    </location>
</feature>
<keyword evidence="5 6" id="KW-0472">Membrane</keyword>
<dbReference type="AlphaFoldDB" id="A0A8H8RTR3"/>